<evidence type="ECO:0000256" key="1">
    <source>
        <dbReference type="SAM" id="Phobius"/>
    </source>
</evidence>
<feature type="transmembrane region" description="Helical" evidence="1">
    <location>
        <begin position="78"/>
        <end position="101"/>
    </location>
</feature>
<proteinExistence type="predicted"/>
<dbReference type="Pfam" id="PF05232">
    <property type="entry name" value="BTP"/>
    <property type="match status" value="2"/>
</dbReference>
<dbReference type="InterPro" id="IPR058208">
    <property type="entry name" value="PACE"/>
</dbReference>
<keyword evidence="4" id="KW-1185">Reference proteome</keyword>
<evidence type="ECO:0000313" key="3">
    <source>
        <dbReference type="EMBL" id="CUK03787.1"/>
    </source>
</evidence>
<feature type="domain" description="Chlorhexidine efflux transporter" evidence="2">
    <location>
        <begin position="72"/>
        <end position="134"/>
    </location>
</feature>
<accession>A0A0P1IBV1</accession>
<feature type="transmembrane region" description="Helical" evidence="1">
    <location>
        <begin position="107"/>
        <end position="129"/>
    </location>
</feature>
<reference evidence="4" key="1">
    <citation type="submission" date="2015-09" db="EMBL/GenBank/DDBJ databases">
        <authorList>
            <person name="Rodrigo-Torres Lidia"/>
            <person name="Arahal R.David."/>
        </authorList>
    </citation>
    <scope>NUCLEOTIDE SEQUENCE [LARGE SCALE GENOMIC DNA]</scope>
    <source>
        <strain evidence="4">CECT 7735</strain>
    </source>
</reference>
<gene>
    <name evidence="3" type="ORF">PH7735_02703</name>
</gene>
<dbReference type="GeneID" id="83881712"/>
<dbReference type="Proteomes" id="UP000051870">
    <property type="component" value="Unassembled WGS sequence"/>
</dbReference>
<feature type="transmembrane region" description="Helical" evidence="1">
    <location>
        <begin position="37"/>
        <end position="57"/>
    </location>
</feature>
<protein>
    <submittedName>
        <fullName evidence="3">Putative membrane protein</fullName>
    </submittedName>
</protein>
<keyword evidence="1" id="KW-0812">Transmembrane</keyword>
<keyword evidence="1" id="KW-1133">Transmembrane helix</keyword>
<organism evidence="3 4">
    <name type="scientific">Shimia thalassica</name>
    <dbReference type="NCBI Taxonomy" id="1715693"/>
    <lineage>
        <taxon>Bacteria</taxon>
        <taxon>Pseudomonadati</taxon>
        <taxon>Pseudomonadota</taxon>
        <taxon>Alphaproteobacteria</taxon>
        <taxon>Rhodobacterales</taxon>
        <taxon>Roseobacteraceae</taxon>
    </lineage>
</organism>
<feature type="transmembrane region" description="Helical" evidence="1">
    <location>
        <begin position="12"/>
        <end position="31"/>
    </location>
</feature>
<name>A0A0P1IBV1_9RHOB</name>
<dbReference type="RefSeq" id="WP_058312250.1">
    <property type="nucleotide sequence ID" value="NZ_CYTW01000003.1"/>
</dbReference>
<dbReference type="AlphaFoldDB" id="A0A0P1IBV1"/>
<feature type="domain" description="Chlorhexidine efflux transporter" evidence="2">
    <location>
        <begin position="2"/>
        <end position="64"/>
    </location>
</feature>
<evidence type="ECO:0000259" key="2">
    <source>
        <dbReference type="Pfam" id="PF05232"/>
    </source>
</evidence>
<keyword evidence="1" id="KW-0472">Membrane</keyword>
<evidence type="ECO:0000313" key="4">
    <source>
        <dbReference type="Proteomes" id="UP000051870"/>
    </source>
</evidence>
<sequence>MRTLKDRIRHTVLFEGIALTLLAVFGAWITGHAPTELGVLGLMMSLIAMSWNLVYNWMFDQWDNRVRDMAPRGVGLRIVHALLFEGGLLIVGLFVIAWWLSMTYWDAFMLDIGLSVFFLAYAFVFNWAYDVVFPVPRRAADVADGMSC</sequence>
<dbReference type="InterPro" id="IPR007896">
    <property type="entry name" value="BTP_bacteria"/>
</dbReference>
<dbReference type="NCBIfam" id="NF033664">
    <property type="entry name" value="PACE_transport"/>
    <property type="match status" value="1"/>
</dbReference>
<dbReference type="EMBL" id="CYTW01000003">
    <property type="protein sequence ID" value="CUK03787.1"/>
    <property type="molecule type" value="Genomic_DNA"/>
</dbReference>